<keyword evidence="1" id="KW-0732">Signal</keyword>
<dbReference type="KEGG" id="orp:MOP44_03410"/>
<name>A0A9J7BQ41_9BACT</name>
<protein>
    <submittedName>
        <fullName evidence="2">VCBS repeat-containing protein</fullName>
    </submittedName>
</protein>
<evidence type="ECO:0000313" key="2">
    <source>
        <dbReference type="EMBL" id="UWZ84996.1"/>
    </source>
</evidence>
<accession>A0A9J7BQ41</accession>
<dbReference type="InterPro" id="IPR028994">
    <property type="entry name" value="Integrin_alpha_N"/>
</dbReference>
<sequence length="598" mass="63418">MHLRFVASAAAFALLSALPALAQTPSFQTTAYQNNLSGSSYGLNGHITADLNGDGLDDFISAVSPSFDAGCTGSFAVTLSKGDGTYAAPVCYDVPSGDAIAFAAADFNRTGNISLIVGTGQGVFYWFMNTGVGVLQYRGVAAGISSAPAGLIAADFNHDGNPDLATIIPGPTSTNVNDLVVFDGNGDGTFSTGPYLYFTLKQPQDIQLGDFDNDNNTDIAVHGYNGSLVLYGDGHSAFSKGTLVGGSPIAYRAVDLSSNGATDLIGTPLPTTSGRGPTTYFKHLDIQYGRTNRTFNEQYVYLKSCTPDYTPPSVADVNGDGINDIIVIEASDCQGNAPWSVNVLPGKGDGTYGPEQVIYQLGTVAFFETHVIRANRDTKPDLMFFQQSPIGPFQDLAQNTTTGNFPKCNPPLYGYDIEVCAPTATTGAASPVTFSFGASNNSLARDIEVWVDGNKIADQLKQAFSNYNFVDTTATLAAGQHHVDVYAKAWDSEVRSTSFDLTVGSNVCPKNGENINICSPILHSTLPSTVTAYARGTGDPSGITRMELWVDGAKRYSTYASDTLKTQVILTPGIHTFTYYEVMASGQILRRDVQASVE</sequence>
<dbReference type="Gene3D" id="2.130.10.130">
    <property type="entry name" value="Integrin alpha, N-terminal"/>
    <property type="match status" value="1"/>
</dbReference>
<reference evidence="2" key="1">
    <citation type="submission" date="2021-04" db="EMBL/GenBank/DDBJ databases">
        <title>Phylogenetic analysis of Acidobacteriaceae.</title>
        <authorList>
            <person name="Qiu L."/>
            <person name="Zhang Q."/>
        </authorList>
    </citation>
    <scope>NUCLEOTIDE SEQUENCE</scope>
    <source>
        <strain evidence="2">DSM 25168</strain>
    </source>
</reference>
<keyword evidence="3" id="KW-1185">Reference proteome</keyword>
<dbReference type="PANTHER" id="PTHR44103">
    <property type="entry name" value="PROPROTEIN CONVERTASE P"/>
    <property type="match status" value="1"/>
</dbReference>
<organism evidence="2 3">
    <name type="scientific">Occallatibacter riparius</name>
    <dbReference type="NCBI Taxonomy" id="1002689"/>
    <lineage>
        <taxon>Bacteria</taxon>
        <taxon>Pseudomonadati</taxon>
        <taxon>Acidobacteriota</taxon>
        <taxon>Terriglobia</taxon>
        <taxon>Terriglobales</taxon>
        <taxon>Acidobacteriaceae</taxon>
        <taxon>Occallatibacter</taxon>
    </lineage>
</organism>
<feature type="signal peptide" evidence="1">
    <location>
        <begin position="1"/>
        <end position="22"/>
    </location>
</feature>
<dbReference type="Proteomes" id="UP001059380">
    <property type="component" value="Chromosome"/>
</dbReference>
<gene>
    <name evidence="2" type="ORF">MOP44_03410</name>
</gene>
<proteinExistence type="predicted"/>
<feature type="chain" id="PRO_5039938490" evidence="1">
    <location>
        <begin position="23"/>
        <end position="598"/>
    </location>
</feature>
<dbReference type="RefSeq" id="WP_260794502.1">
    <property type="nucleotide sequence ID" value="NZ_CP093313.1"/>
</dbReference>
<dbReference type="EMBL" id="CP093313">
    <property type="protein sequence ID" value="UWZ84996.1"/>
    <property type="molecule type" value="Genomic_DNA"/>
</dbReference>
<evidence type="ECO:0000313" key="3">
    <source>
        <dbReference type="Proteomes" id="UP001059380"/>
    </source>
</evidence>
<dbReference type="PANTHER" id="PTHR44103:SF1">
    <property type="entry name" value="PROPROTEIN CONVERTASE P"/>
    <property type="match status" value="1"/>
</dbReference>
<dbReference type="SUPFAM" id="SSF69318">
    <property type="entry name" value="Integrin alpha N-terminal domain"/>
    <property type="match status" value="2"/>
</dbReference>
<evidence type="ECO:0000256" key="1">
    <source>
        <dbReference type="SAM" id="SignalP"/>
    </source>
</evidence>
<dbReference type="AlphaFoldDB" id="A0A9J7BQ41"/>